<proteinExistence type="predicted"/>
<evidence type="ECO:0000313" key="1">
    <source>
        <dbReference type="EMBL" id="HIU59491.1"/>
    </source>
</evidence>
<dbReference type="SUPFAM" id="SSF109604">
    <property type="entry name" value="HD-domain/PDEase-like"/>
    <property type="match status" value="1"/>
</dbReference>
<dbReference type="Pfam" id="PF12917">
    <property type="entry name" value="YfbR-like"/>
    <property type="match status" value="1"/>
</dbReference>
<name>A0A9D1MFX4_9FIRM</name>
<dbReference type="Gene3D" id="1.10.3210.10">
    <property type="entry name" value="Hypothetical protein af1432"/>
    <property type="match status" value="1"/>
</dbReference>
<evidence type="ECO:0000313" key="2">
    <source>
        <dbReference type="Proteomes" id="UP000824081"/>
    </source>
</evidence>
<protein>
    <submittedName>
        <fullName evidence="1">5'-deoxynucleotidase</fullName>
        <ecNumber evidence="1">3.1.3.89</ecNumber>
    </submittedName>
</protein>
<dbReference type="NCBIfam" id="NF003009">
    <property type="entry name" value="PRK03826.1"/>
    <property type="match status" value="1"/>
</dbReference>
<dbReference type="EC" id="3.1.3.89" evidence="1"/>
<dbReference type="AlphaFoldDB" id="A0A9D1MFX4"/>
<gene>
    <name evidence="1" type="primary">yfbR</name>
    <name evidence="1" type="ORF">IAC57_05240</name>
</gene>
<accession>A0A9D1MFX4</accession>
<reference evidence="1" key="1">
    <citation type="submission" date="2020-10" db="EMBL/GenBank/DDBJ databases">
        <authorList>
            <person name="Gilroy R."/>
        </authorList>
    </citation>
    <scope>NUCLEOTIDE SEQUENCE</scope>
    <source>
        <strain evidence="1">11687</strain>
    </source>
</reference>
<dbReference type="GO" id="GO:0002953">
    <property type="term" value="F:5'-deoxynucleotidase activity"/>
    <property type="evidence" value="ECO:0007669"/>
    <property type="project" value="UniProtKB-EC"/>
</dbReference>
<reference evidence="1" key="2">
    <citation type="journal article" date="2021" name="PeerJ">
        <title>Extensive microbial diversity within the chicken gut microbiome revealed by metagenomics and culture.</title>
        <authorList>
            <person name="Gilroy R."/>
            <person name="Ravi A."/>
            <person name="Getino M."/>
            <person name="Pursley I."/>
            <person name="Horton D.L."/>
            <person name="Alikhan N.F."/>
            <person name="Baker D."/>
            <person name="Gharbi K."/>
            <person name="Hall N."/>
            <person name="Watson M."/>
            <person name="Adriaenssens E.M."/>
            <person name="Foster-Nyarko E."/>
            <person name="Jarju S."/>
            <person name="Secka A."/>
            <person name="Antonio M."/>
            <person name="Oren A."/>
            <person name="Chaudhuri R.R."/>
            <person name="La Ragione R."/>
            <person name="Hildebrand F."/>
            <person name="Pallen M.J."/>
        </authorList>
    </citation>
    <scope>NUCLEOTIDE SEQUENCE</scope>
    <source>
        <strain evidence="1">11687</strain>
    </source>
</reference>
<keyword evidence="1" id="KW-0378">Hydrolase</keyword>
<dbReference type="Proteomes" id="UP000824081">
    <property type="component" value="Unassembled WGS sequence"/>
</dbReference>
<sequence length="210" mass="24240">MTACKKTTETKEKKNVRGYEFYAYLDRMKFIRRWQLMRSTREENIMEHSQSVAVLAHALVTVHNEVFGGHADVLKTVLYAMYHEISEVMTGDLPTPIKYYNRSISGAYKELEKSACEKMAGMLPEPLKEGISPYLLADESCAEYRLVKAADKLSAYIKCLEELRSGNSEFSRAKHTIEEELHARNMPEVEYFFEHFIPAFSLTLDELEGF</sequence>
<comment type="caution">
    <text evidence="1">The sequence shown here is derived from an EMBL/GenBank/DDBJ whole genome shotgun (WGS) entry which is preliminary data.</text>
</comment>
<dbReference type="EMBL" id="DVMZ01000138">
    <property type="protein sequence ID" value="HIU59491.1"/>
    <property type="molecule type" value="Genomic_DNA"/>
</dbReference>
<organism evidence="1 2">
    <name type="scientific">Candidatus Scatosoma pullistercoris</name>
    <dbReference type="NCBI Taxonomy" id="2840934"/>
    <lineage>
        <taxon>Bacteria</taxon>
        <taxon>Bacillati</taxon>
        <taxon>Bacillota</taxon>
        <taxon>Clostridia</taxon>
        <taxon>Candidatus Scatosoma</taxon>
    </lineage>
</organism>